<dbReference type="Pfam" id="PF00196">
    <property type="entry name" value="GerE"/>
    <property type="match status" value="1"/>
</dbReference>
<dbReference type="SUPFAM" id="SSF46894">
    <property type="entry name" value="C-terminal effector domain of the bipartite response regulators"/>
    <property type="match status" value="1"/>
</dbReference>
<evidence type="ECO:0000313" key="7">
    <source>
        <dbReference type="Proteomes" id="UP000216339"/>
    </source>
</evidence>
<evidence type="ECO:0008006" key="8">
    <source>
        <dbReference type="Google" id="ProtNLM"/>
    </source>
</evidence>
<dbReference type="EMBL" id="MQWD01000001">
    <property type="protein sequence ID" value="PAP76717.1"/>
    <property type="molecule type" value="Genomic_DNA"/>
</dbReference>
<dbReference type="InterPro" id="IPR016032">
    <property type="entry name" value="Sig_transdc_resp-reg_C-effctor"/>
</dbReference>
<dbReference type="InterPro" id="IPR058245">
    <property type="entry name" value="NreC/VraR/RcsB-like_REC"/>
</dbReference>
<evidence type="ECO:0000256" key="3">
    <source>
        <dbReference type="PROSITE-ProRule" id="PRU00169"/>
    </source>
</evidence>
<dbReference type="RefSeq" id="WP_095510381.1">
    <property type="nucleotide sequence ID" value="NZ_MQWD01000001.1"/>
</dbReference>
<dbReference type="PROSITE" id="PS00622">
    <property type="entry name" value="HTH_LUXR_1"/>
    <property type="match status" value="1"/>
</dbReference>
<gene>
    <name evidence="6" type="ORF">BSZ37_09830</name>
</gene>
<accession>A0A271J076</accession>
<dbReference type="InterPro" id="IPR039420">
    <property type="entry name" value="WalR-like"/>
</dbReference>
<reference evidence="6 7" key="1">
    <citation type="submission" date="2016-11" db="EMBL/GenBank/DDBJ databases">
        <title>Study of marine rhodopsin-containing bacteria.</title>
        <authorList>
            <person name="Yoshizawa S."/>
            <person name="Kumagai Y."/>
            <person name="Kogure K."/>
        </authorList>
    </citation>
    <scope>NUCLEOTIDE SEQUENCE [LARGE SCALE GENOMIC DNA]</scope>
    <source>
        <strain evidence="6 7">SAORIC-28</strain>
    </source>
</reference>
<keyword evidence="7" id="KW-1185">Reference proteome</keyword>
<name>A0A271J076_9BACT</name>
<dbReference type="Pfam" id="PF00072">
    <property type="entry name" value="Response_reg"/>
    <property type="match status" value="1"/>
</dbReference>
<dbReference type="InterPro" id="IPR011006">
    <property type="entry name" value="CheY-like_superfamily"/>
</dbReference>
<dbReference type="CDD" id="cd17535">
    <property type="entry name" value="REC_NarL-like"/>
    <property type="match status" value="1"/>
</dbReference>
<dbReference type="OrthoDB" id="9797341at2"/>
<evidence type="ECO:0000259" key="4">
    <source>
        <dbReference type="PROSITE" id="PS50043"/>
    </source>
</evidence>
<evidence type="ECO:0000313" key="6">
    <source>
        <dbReference type="EMBL" id="PAP76717.1"/>
    </source>
</evidence>
<dbReference type="SUPFAM" id="SSF52172">
    <property type="entry name" value="CheY-like"/>
    <property type="match status" value="1"/>
</dbReference>
<keyword evidence="2" id="KW-0238">DNA-binding</keyword>
<organism evidence="6 7">
    <name type="scientific">Rubrivirga marina</name>
    <dbReference type="NCBI Taxonomy" id="1196024"/>
    <lineage>
        <taxon>Bacteria</taxon>
        <taxon>Pseudomonadati</taxon>
        <taxon>Rhodothermota</taxon>
        <taxon>Rhodothermia</taxon>
        <taxon>Rhodothermales</taxon>
        <taxon>Rubricoccaceae</taxon>
        <taxon>Rubrivirga</taxon>
    </lineage>
</organism>
<keyword evidence="1 3" id="KW-0597">Phosphoprotein</keyword>
<dbReference type="SMART" id="SM00421">
    <property type="entry name" value="HTH_LUXR"/>
    <property type="match status" value="1"/>
</dbReference>
<protein>
    <recommendedName>
        <fullName evidence="8">DNA-binding response regulator</fullName>
    </recommendedName>
</protein>
<evidence type="ECO:0000256" key="1">
    <source>
        <dbReference type="ARBA" id="ARBA00022553"/>
    </source>
</evidence>
<dbReference type="CDD" id="cd06170">
    <property type="entry name" value="LuxR_C_like"/>
    <property type="match status" value="1"/>
</dbReference>
<dbReference type="AlphaFoldDB" id="A0A271J076"/>
<feature type="modified residue" description="4-aspartylphosphate" evidence="3">
    <location>
        <position position="63"/>
    </location>
</feature>
<evidence type="ECO:0000259" key="5">
    <source>
        <dbReference type="PROSITE" id="PS50110"/>
    </source>
</evidence>
<dbReference type="SMART" id="SM00448">
    <property type="entry name" value="REC"/>
    <property type="match status" value="1"/>
</dbReference>
<feature type="domain" description="Response regulatory" evidence="5">
    <location>
        <begin position="12"/>
        <end position="128"/>
    </location>
</feature>
<dbReference type="InterPro" id="IPR001789">
    <property type="entry name" value="Sig_transdc_resp-reg_receiver"/>
</dbReference>
<dbReference type="PROSITE" id="PS50110">
    <property type="entry name" value="RESPONSE_REGULATORY"/>
    <property type="match status" value="1"/>
</dbReference>
<comment type="caution">
    <text evidence="6">The sequence shown here is derived from an EMBL/GenBank/DDBJ whole genome shotgun (WGS) entry which is preliminary data.</text>
</comment>
<proteinExistence type="predicted"/>
<evidence type="ECO:0000256" key="2">
    <source>
        <dbReference type="ARBA" id="ARBA00023125"/>
    </source>
</evidence>
<dbReference type="PROSITE" id="PS50043">
    <property type="entry name" value="HTH_LUXR_2"/>
    <property type="match status" value="1"/>
</dbReference>
<dbReference type="InterPro" id="IPR000792">
    <property type="entry name" value="Tscrpt_reg_LuxR_C"/>
</dbReference>
<dbReference type="PRINTS" id="PR00038">
    <property type="entry name" value="HTHLUXR"/>
</dbReference>
<dbReference type="Proteomes" id="UP000216339">
    <property type="component" value="Unassembled WGS sequence"/>
</dbReference>
<sequence length="227" mass="24900">MDSAPTNGARVRILIVDDHPIVRQGLERLVEREPDLEIVAEAATADEALGVIDSEEVDFVVLDIGLKQGSGLDVIGQIRARRDDLPVLVLSMHQERFYAERVLRNGAQGYVMKQGDPSEIIPAIRRILSGDLYLSPALADELVRRAVEGPEESRPPAEQLSDREAEVVRLIGGGMSTREIAGELNLSVKTIESYRANVKRKLGLRSGAELARFAYDWTSRSMGVTAG</sequence>
<dbReference type="PANTHER" id="PTHR43214">
    <property type="entry name" value="TWO-COMPONENT RESPONSE REGULATOR"/>
    <property type="match status" value="1"/>
</dbReference>
<dbReference type="GO" id="GO:0000160">
    <property type="term" value="P:phosphorelay signal transduction system"/>
    <property type="evidence" value="ECO:0007669"/>
    <property type="project" value="InterPro"/>
</dbReference>
<feature type="domain" description="HTH luxR-type" evidence="4">
    <location>
        <begin position="153"/>
        <end position="218"/>
    </location>
</feature>
<dbReference type="PANTHER" id="PTHR43214:SF43">
    <property type="entry name" value="TWO-COMPONENT RESPONSE REGULATOR"/>
    <property type="match status" value="1"/>
</dbReference>
<dbReference type="GO" id="GO:0006355">
    <property type="term" value="P:regulation of DNA-templated transcription"/>
    <property type="evidence" value="ECO:0007669"/>
    <property type="project" value="InterPro"/>
</dbReference>
<dbReference type="Gene3D" id="3.40.50.2300">
    <property type="match status" value="1"/>
</dbReference>
<dbReference type="GO" id="GO:0003677">
    <property type="term" value="F:DNA binding"/>
    <property type="evidence" value="ECO:0007669"/>
    <property type="project" value="UniProtKB-KW"/>
</dbReference>